<evidence type="ECO:0000256" key="1">
    <source>
        <dbReference type="SAM" id="MobiDB-lite"/>
    </source>
</evidence>
<evidence type="ECO:0000313" key="3">
    <source>
        <dbReference type="Proteomes" id="UP000214646"/>
    </source>
</evidence>
<proteinExistence type="predicted"/>
<comment type="caution">
    <text evidence="2">The sequence shown here is derived from an EMBL/GenBank/DDBJ whole genome shotgun (WGS) entry which is preliminary data.</text>
</comment>
<feature type="region of interest" description="Disordered" evidence="1">
    <location>
        <begin position="40"/>
        <end position="59"/>
    </location>
</feature>
<evidence type="ECO:0000313" key="2">
    <source>
        <dbReference type="EMBL" id="OWK39746.1"/>
    </source>
</evidence>
<keyword evidence="3" id="KW-1185">Reference proteome</keyword>
<sequence>MLSTEASGGLPPADDILFAYGVRIFGRKRKPMNQLMLPTLRRRGKDSSPNFVTAPPSRK</sequence>
<organism evidence="2 3">
    <name type="scientific">Fimbriiglobus ruber</name>
    <dbReference type="NCBI Taxonomy" id="1908690"/>
    <lineage>
        <taxon>Bacteria</taxon>
        <taxon>Pseudomonadati</taxon>
        <taxon>Planctomycetota</taxon>
        <taxon>Planctomycetia</taxon>
        <taxon>Gemmatales</taxon>
        <taxon>Gemmataceae</taxon>
        <taxon>Fimbriiglobus</taxon>
    </lineage>
</organism>
<name>A0A225DQC4_9BACT</name>
<protein>
    <submittedName>
        <fullName evidence="2">Uncharacterized protein</fullName>
    </submittedName>
</protein>
<dbReference type="EMBL" id="NIDE01000009">
    <property type="protein sequence ID" value="OWK39746.1"/>
    <property type="molecule type" value="Genomic_DNA"/>
</dbReference>
<dbReference type="Proteomes" id="UP000214646">
    <property type="component" value="Unassembled WGS sequence"/>
</dbReference>
<reference evidence="3" key="1">
    <citation type="submission" date="2017-06" db="EMBL/GenBank/DDBJ databases">
        <title>Genome analysis of Fimbriiglobus ruber SP5, the first member of the order Planctomycetales with confirmed chitinolytic capability.</title>
        <authorList>
            <person name="Ravin N.V."/>
            <person name="Rakitin A.L."/>
            <person name="Ivanova A.A."/>
            <person name="Beletsky A.V."/>
            <person name="Kulichevskaya I.S."/>
            <person name="Mardanov A.V."/>
            <person name="Dedysh S.N."/>
        </authorList>
    </citation>
    <scope>NUCLEOTIDE SEQUENCE [LARGE SCALE GENOMIC DNA]</scope>
    <source>
        <strain evidence="3">SP5</strain>
    </source>
</reference>
<accession>A0A225DQC4</accession>
<dbReference type="AlphaFoldDB" id="A0A225DQC4"/>
<gene>
    <name evidence="2" type="ORF">FRUB_05636</name>
</gene>